<feature type="coiled-coil region" evidence="1">
    <location>
        <begin position="163"/>
        <end position="190"/>
    </location>
</feature>
<dbReference type="STRING" id="98765.A0A2R6PNJ6"/>
<evidence type="ECO:0000313" key="3">
    <source>
        <dbReference type="EMBL" id="PSR94370.1"/>
    </source>
</evidence>
<feature type="compositionally biased region" description="Basic residues" evidence="2">
    <location>
        <begin position="45"/>
        <end position="54"/>
    </location>
</feature>
<feature type="compositionally biased region" description="Low complexity" evidence="2">
    <location>
        <begin position="420"/>
        <end position="430"/>
    </location>
</feature>
<evidence type="ECO:0000313" key="4">
    <source>
        <dbReference type="Proteomes" id="UP000186601"/>
    </source>
</evidence>
<keyword evidence="4" id="KW-1185">Reference proteome</keyword>
<accession>A0A2R6PNJ6</accession>
<proteinExistence type="predicted"/>
<dbReference type="Proteomes" id="UP000186601">
    <property type="component" value="Unassembled WGS sequence"/>
</dbReference>
<evidence type="ECO:0000256" key="2">
    <source>
        <dbReference type="SAM" id="MobiDB-lite"/>
    </source>
</evidence>
<dbReference type="OrthoDB" id="3267359at2759"/>
<evidence type="ECO:0000256" key="1">
    <source>
        <dbReference type="SAM" id="Coils"/>
    </source>
</evidence>
<feature type="region of interest" description="Disordered" evidence="2">
    <location>
        <begin position="31"/>
        <end position="54"/>
    </location>
</feature>
<sequence length="498" mass="56571">MAKITTSSRADSLRRWAYRNRTLRTTLGRKAWRRKQKQSLTPSEKKKRAAERHTIKKSLNEAIEEAQAEVKMLARGLFERFNIHNERWFYEKLMQKAKSNDNEREVNRWNAYIFKEKKRRLTGEYGSYLAVFDSPPALTEAGEDGPRPKAHELAKELKINWKAMTLEEQRAETEEAVEELKQQREMKKLSVQNVAINAFHDVRANLQVVEHHLDALYARTGTEVLLFAVRSNFEHYARPYTYSTSERVKDFFQMSFDCDVGDYARQFETYCLSGAKGTATNYVQELSELKRLTSKLIFEKFEDVARPDKVSRMHYHNFDAHVTDRLGIVIENWPLKKFCAPGELNSRPELEVLNGAWASGATKFRRLTLQELAAWKQQRHQPPVISLEPIATAANAGAPNVEDSGNPAPLADSIEQSVHSSLPPDDSSLPAAIALPQPLVPSSSTAPLPASNTMHVFSVTSGVIGPTKKPRKERSDKNKKRGPNARSKKKPEQANVSG</sequence>
<feature type="compositionally biased region" description="Basic residues" evidence="2">
    <location>
        <begin position="468"/>
        <end position="489"/>
    </location>
</feature>
<protein>
    <submittedName>
        <fullName evidence="3">Uncharacterized protein</fullName>
    </submittedName>
</protein>
<keyword evidence="1" id="KW-0175">Coiled coil</keyword>
<organism evidence="3 4">
    <name type="scientific">Hermanssonia centrifuga</name>
    <dbReference type="NCBI Taxonomy" id="98765"/>
    <lineage>
        <taxon>Eukaryota</taxon>
        <taxon>Fungi</taxon>
        <taxon>Dikarya</taxon>
        <taxon>Basidiomycota</taxon>
        <taxon>Agaricomycotina</taxon>
        <taxon>Agaricomycetes</taxon>
        <taxon>Polyporales</taxon>
        <taxon>Meruliaceae</taxon>
        <taxon>Hermanssonia</taxon>
    </lineage>
</organism>
<feature type="region of interest" description="Disordered" evidence="2">
    <location>
        <begin position="396"/>
        <end position="432"/>
    </location>
</feature>
<name>A0A2R6PNJ6_9APHY</name>
<comment type="caution">
    <text evidence="3">The sequence shown here is derived from an EMBL/GenBank/DDBJ whole genome shotgun (WGS) entry which is preliminary data.</text>
</comment>
<gene>
    <name evidence="3" type="ORF">PHLCEN_2v4455</name>
</gene>
<dbReference type="AlphaFoldDB" id="A0A2R6PNJ6"/>
<dbReference type="EMBL" id="MLYV02000452">
    <property type="protein sequence ID" value="PSR94370.1"/>
    <property type="molecule type" value="Genomic_DNA"/>
</dbReference>
<reference evidence="3 4" key="1">
    <citation type="submission" date="2018-02" db="EMBL/GenBank/DDBJ databases">
        <title>Genome sequence of the basidiomycete white-rot fungus Phlebia centrifuga.</title>
        <authorList>
            <person name="Granchi Z."/>
            <person name="Peng M."/>
            <person name="de Vries R.P."/>
            <person name="Hilden K."/>
            <person name="Makela M.R."/>
            <person name="Grigoriev I."/>
            <person name="Riley R."/>
        </authorList>
    </citation>
    <scope>NUCLEOTIDE SEQUENCE [LARGE SCALE GENOMIC DNA]</scope>
    <source>
        <strain evidence="3 4">FBCC195</strain>
    </source>
</reference>
<feature type="region of interest" description="Disordered" evidence="2">
    <location>
        <begin position="458"/>
        <end position="498"/>
    </location>
</feature>